<dbReference type="GeneID" id="36341226"/>
<dbReference type="Proteomes" id="UP000019149">
    <property type="component" value="Unassembled WGS sequence"/>
</dbReference>
<proteinExistence type="predicted"/>
<comment type="caution">
    <text evidence="1">The sequence shown here is derived from an EMBL/GenBank/DDBJ whole genome shotgun (WGS) entry which is preliminary data.</text>
</comment>
<evidence type="ECO:0000313" key="2">
    <source>
        <dbReference type="Proteomes" id="UP000019149"/>
    </source>
</evidence>
<dbReference type="EMBL" id="APAU02000041">
    <property type="protein sequence ID" value="EUB59612.1"/>
    <property type="molecule type" value="Genomic_DNA"/>
</dbReference>
<sequence length="116" mass="13346">MYAVVDVNRNCFCLKRRQDDDTSSLSIHFSRVSIDKCMDSDVLSSQLMGKSQGAMLVIVEIMPDHKEQQLQLLFLNAKRLRDGRRKHSTSCNVQAFEIVLKRPTRKRVFSDKGNKS</sequence>
<keyword evidence="2" id="KW-1185">Reference proteome</keyword>
<dbReference type="RefSeq" id="XP_024350808.1">
    <property type="nucleotide sequence ID" value="XM_024494760.1"/>
</dbReference>
<name>W6UN53_ECHGR</name>
<protein>
    <submittedName>
        <fullName evidence="1">Uncharacterized protein</fullName>
    </submittedName>
</protein>
<dbReference type="CTD" id="36341226"/>
<reference evidence="1 2" key="1">
    <citation type="journal article" date="2013" name="Nat. Genet.">
        <title>The genome of the hydatid tapeworm Echinococcus granulosus.</title>
        <authorList>
            <person name="Zheng H."/>
            <person name="Zhang W."/>
            <person name="Zhang L."/>
            <person name="Zhang Z."/>
            <person name="Li J."/>
            <person name="Lu G."/>
            <person name="Zhu Y."/>
            <person name="Wang Y."/>
            <person name="Huang Y."/>
            <person name="Liu J."/>
            <person name="Kang H."/>
            <person name="Chen J."/>
            <person name="Wang L."/>
            <person name="Chen A."/>
            <person name="Yu S."/>
            <person name="Gao Z."/>
            <person name="Jin L."/>
            <person name="Gu W."/>
            <person name="Wang Z."/>
            <person name="Zhao L."/>
            <person name="Shi B."/>
            <person name="Wen H."/>
            <person name="Lin R."/>
            <person name="Jones M.K."/>
            <person name="Brejova B."/>
            <person name="Vinar T."/>
            <person name="Zhao G."/>
            <person name="McManus D.P."/>
            <person name="Chen Z."/>
            <person name="Zhou Y."/>
            <person name="Wang S."/>
        </authorList>
    </citation>
    <scope>NUCLEOTIDE SEQUENCE [LARGE SCALE GENOMIC DNA]</scope>
</reference>
<dbReference type="KEGG" id="egl:EGR_05511"/>
<gene>
    <name evidence="1" type="ORF">EGR_05511</name>
</gene>
<dbReference type="AlphaFoldDB" id="W6UN53"/>
<evidence type="ECO:0000313" key="1">
    <source>
        <dbReference type="EMBL" id="EUB59612.1"/>
    </source>
</evidence>
<organism evidence="1 2">
    <name type="scientific">Echinococcus granulosus</name>
    <name type="common">Hydatid tapeworm</name>
    <dbReference type="NCBI Taxonomy" id="6210"/>
    <lineage>
        <taxon>Eukaryota</taxon>
        <taxon>Metazoa</taxon>
        <taxon>Spiralia</taxon>
        <taxon>Lophotrochozoa</taxon>
        <taxon>Platyhelminthes</taxon>
        <taxon>Cestoda</taxon>
        <taxon>Eucestoda</taxon>
        <taxon>Cyclophyllidea</taxon>
        <taxon>Taeniidae</taxon>
        <taxon>Echinococcus</taxon>
        <taxon>Echinococcus granulosus group</taxon>
    </lineage>
</organism>
<accession>W6UN53</accession>